<feature type="region of interest" description="Disordered" evidence="7">
    <location>
        <begin position="1"/>
        <end position="27"/>
    </location>
</feature>
<organism evidence="8 9">
    <name type="scientific">Streptomyces hoynatensis</name>
    <dbReference type="NCBI Taxonomy" id="1141874"/>
    <lineage>
        <taxon>Bacteria</taxon>
        <taxon>Bacillati</taxon>
        <taxon>Actinomycetota</taxon>
        <taxon>Actinomycetes</taxon>
        <taxon>Kitasatosporales</taxon>
        <taxon>Streptomycetaceae</taxon>
        <taxon>Streptomyces</taxon>
    </lineage>
</organism>
<evidence type="ECO:0000256" key="1">
    <source>
        <dbReference type="ARBA" id="ARBA00022722"/>
    </source>
</evidence>
<name>A0A3A9YWC2_9ACTN</name>
<dbReference type="Gene3D" id="3.40.960.10">
    <property type="entry name" value="VSR Endonuclease"/>
    <property type="match status" value="1"/>
</dbReference>
<dbReference type="SUPFAM" id="SSF52980">
    <property type="entry name" value="Restriction endonuclease-like"/>
    <property type="match status" value="1"/>
</dbReference>
<keyword evidence="1" id="KW-0540">Nuclease</keyword>
<dbReference type="GO" id="GO:0004519">
    <property type="term" value="F:endonuclease activity"/>
    <property type="evidence" value="ECO:0007669"/>
    <property type="project" value="UniProtKB-KW"/>
</dbReference>
<keyword evidence="2 8" id="KW-0255">Endonuclease</keyword>
<evidence type="ECO:0000256" key="5">
    <source>
        <dbReference type="ARBA" id="ARBA00023204"/>
    </source>
</evidence>
<evidence type="ECO:0000256" key="6">
    <source>
        <dbReference type="ARBA" id="ARBA00029466"/>
    </source>
</evidence>
<dbReference type="InterPro" id="IPR004603">
    <property type="entry name" value="DNA_mismatch_endonuc_vsr"/>
</dbReference>
<dbReference type="AlphaFoldDB" id="A0A3A9YWC2"/>
<dbReference type="CDD" id="cd00221">
    <property type="entry name" value="Vsr"/>
    <property type="match status" value="1"/>
</dbReference>
<keyword evidence="5" id="KW-0234">DNA repair</keyword>
<gene>
    <name evidence="8" type="ORF">D7294_18110</name>
</gene>
<dbReference type="Proteomes" id="UP000272474">
    <property type="component" value="Unassembled WGS sequence"/>
</dbReference>
<comment type="caution">
    <text evidence="8">The sequence shown here is derived from an EMBL/GenBank/DDBJ whole genome shotgun (WGS) entry which is preliminary data.</text>
</comment>
<accession>A0A3A9YWC2</accession>
<sequence length="154" mass="17013">MTRSSDLPATAPPTPGRSRNMAAIKRRDTKPERAIRSLLHAAGKRYRVDVRLDLEGARPRPDILFTRAKVAVFVDGCFWHCCPEHGRQPGVNAGYWGPKLERNVARDRAADEALRAAGWTVVRVWEHEPRDEAAARIIATVEAAAAPDSSGKPK</sequence>
<evidence type="ECO:0000256" key="4">
    <source>
        <dbReference type="ARBA" id="ARBA00022801"/>
    </source>
</evidence>
<keyword evidence="4" id="KW-0378">Hydrolase</keyword>
<protein>
    <submittedName>
        <fullName evidence="8">Very short patch repair endonuclease</fullName>
    </submittedName>
</protein>
<proteinExistence type="inferred from homology"/>
<evidence type="ECO:0000256" key="7">
    <source>
        <dbReference type="SAM" id="MobiDB-lite"/>
    </source>
</evidence>
<dbReference type="GO" id="GO:0016787">
    <property type="term" value="F:hydrolase activity"/>
    <property type="evidence" value="ECO:0007669"/>
    <property type="project" value="UniProtKB-KW"/>
</dbReference>
<reference evidence="8 9" key="1">
    <citation type="journal article" date="2014" name="Int. J. Syst. Evol. Microbiol.">
        <title>Streptomyces hoynatensis sp. nov., isolated from deep marine sediment.</title>
        <authorList>
            <person name="Veyisoglu A."/>
            <person name="Sahin N."/>
        </authorList>
    </citation>
    <scope>NUCLEOTIDE SEQUENCE [LARGE SCALE GENOMIC DNA]</scope>
    <source>
        <strain evidence="8 9">KCTC 29097</strain>
    </source>
</reference>
<dbReference type="EMBL" id="RBAL01000010">
    <property type="protein sequence ID" value="RKN40372.1"/>
    <property type="molecule type" value="Genomic_DNA"/>
</dbReference>
<dbReference type="RefSeq" id="WP_120681006.1">
    <property type="nucleotide sequence ID" value="NZ_RBAL01000010.1"/>
</dbReference>
<keyword evidence="9" id="KW-1185">Reference proteome</keyword>
<dbReference type="Pfam" id="PF03852">
    <property type="entry name" value="Vsr"/>
    <property type="match status" value="1"/>
</dbReference>
<evidence type="ECO:0000256" key="2">
    <source>
        <dbReference type="ARBA" id="ARBA00022759"/>
    </source>
</evidence>
<dbReference type="GO" id="GO:0006298">
    <property type="term" value="P:mismatch repair"/>
    <property type="evidence" value="ECO:0007669"/>
    <property type="project" value="InterPro"/>
</dbReference>
<evidence type="ECO:0000313" key="9">
    <source>
        <dbReference type="Proteomes" id="UP000272474"/>
    </source>
</evidence>
<evidence type="ECO:0000256" key="3">
    <source>
        <dbReference type="ARBA" id="ARBA00022763"/>
    </source>
</evidence>
<keyword evidence="3" id="KW-0227">DNA damage</keyword>
<dbReference type="NCBIfam" id="TIGR00632">
    <property type="entry name" value="vsr"/>
    <property type="match status" value="1"/>
</dbReference>
<evidence type="ECO:0000313" key="8">
    <source>
        <dbReference type="EMBL" id="RKN40372.1"/>
    </source>
</evidence>
<dbReference type="InterPro" id="IPR011335">
    <property type="entry name" value="Restrct_endonuc-II-like"/>
</dbReference>
<comment type="similarity">
    <text evidence="6">Belongs to the Vsr family.</text>
</comment>
<dbReference type="OrthoDB" id="9801520at2"/>